<keyword evidence="1" id="KW-0812">Transmembrane</keyword>
<feature type="transmembrane region" description="Helical" evidence="1">
    <location>
        <begin position="45"/>
        <end position="68"/>
    </location>
</feature>
<evidence type="ECO:0000313" key="2">
    <source>
        <dbReference type="EMBL" id="MCE5972545.1"/>
    </source>
</evidence>
<dbReference type="EMBL" id="JAJUOS010000002">
    <property type="protein sequence ID" value="MCE5972545.1"/>
    <property type="molecule type" value="Genomic_DNA"/>
</dbReference>
<dbReference type="Pfam" id="PF11750">
    <property type="entry name" value="DUF3307"/>
    <property type="match status" value="1"/>
</dbReference>
<dbReference type="RefSeq" id="WP_233675562.1">
    <property type="nucleotide sequence ID" value="NZ_JAJUOS010000002.1"/>
</dbReference>
<keyword evidence="3" id="KW-1185">Reference proteome</keyword>
<gene>
    <name evidence="2" type="ORF">LZA78_03480</name>
</gene>
<evidence type="ECO:0000313" key="3">
    <source>
        <dbReference type="Proteomes" id="UP001521181"/>
    </source>
</evidence>
<organism evidence="2 3">
    <name type="scientific">Rhodobacter flavimaris</name>
    <dbReference type="NCBI Taxonomy" id="2907145"/>
    <lineage>
        <taxon>Bacteria</taxon>
        <taxon>Pseudomonadati</taxon>
        <taxon>Pseudomonadota</taxon>
        <taxon>Alphaproteobacteria</taxon>
        <taxon>Rhodobacterales</taxon>
        <taxon>Rhodobacter group</taxon>
        <taxon>Rhodobacter</taxon>
    </lineage>
</organism>
<keyword evidence="1" id="KW-0472">Membrane</keyword>
<dbReference type="InterPro" id="IPR021737">
    <property type="entry name" value="Phage_phiKZ_Orf197"/>
</dbReference>
<name>A0ABS8YXW5_9RHOB</name>
<comment type="caution">
    <text evidence="2">The sequence shown here is derived from an EMBL/GenBank/DDBJ whole genome shotgun (WGS) entry which is preliminary data.</text>
</comment>
<sequence length="124" mass="13472">MSASYILIALALFQIKHYVADFVLQTRGMVANKGKYGHPAGLMHASLHAVLSLPILLFLGGAGVVLALTMGAEALIHYHIDWAKDRLSAHQHLTPSDSSYWYSFGADQLLHQLTYIGIIAALTA</sequence>
<dbReference type="Proteomes" id="UP001521181">
    <property type="component" value="Unassembled WGS sequence"/>
</dbReference>
<protein>
    <submittedName>
        <fullName evidence="2">DUF3307 domain-containing protein</fullName>
    </submittedName>
</protein>
<keyword evidence="1" id="KW-1133">Transmembrane helix</keyword>
<proteinExistence type="predicted"/>
<accession>A0ABS8YXW5</accession>
<evidence type="ECO:0000256" key="1">
    <source>
        <dbReference type="SAM" id="Phobius"/>
    </source>
</evidence>
<reference evidence="2 3" key="1">
    <citation type="submission" date="2021-12" db="EMBL/GenBank/DDBJ databases">
        <title>Sinirhodobacter sp. WL0062 is a bacterium isolated from seawater.</title>
        <authorList>
            <person name="Wang L."/>
            <person name="He W."/>
            <person name="Zhang D.-F."/>
        </authorList>
    </citation>
    <scope>NUCLEOTIDE SEQUENCE [LARGE SCALE GENOMIC DNA]</scope>
    <source>
        <strain evidence="2 3">WL0062</strain>
    </source>
</reference>